<evidence type="ECO:0000313" key="4">
    <source>
        <dbReference type="Proteomes" id="UP000538666"/>
    </source>
</evidence>
<dbReference type="RefSeq" id="WP_050057394.1">
    <property type="nucleotide sequence ID" value="NZ_JACHEK010000001.1"/>
</dbReference>
<feature type="compositionally biased region" description="Gly residues" evidence="1">
    <location>
        <begin position="340"/>
        <end position="362"/>
    </location>
</feature>
<proteinExistence type="predicted"/>
<name>A0A841JVW9_9BACT</name>
<keyword evidence="4" id="KW-1185">Reference proteome</keyword>
<gene>
    <name evidence="3" type="ORF">HNQ77_000062</name>
</gene>
<accession>A0A841JVW9</accession>
<sequence>MTRSPAAVLFTCLFAASALAAQTAAPATSGDTPSQNQTAAAPPVAFRAQVNLVLVDAVVTNNGAVVSGLDKDKFKLYQDGKLQQIRIFEEHKPEETTLSSVGVQLPPNTYSNFPQYNIAGAANVLLLDALNTPLSDQVYVRQQMLKYLKNIPPGTRIAVFTLASRLRIVEGFTTDSDVIAKALSGKGGPQQSSILDPDSDQQLSNQISDMSGLGGSQDVISSMQQFEADMTSFQTDVRVETTLDAMKQLARYLSVIPGRKNLIWFSGSFPLAIDPDSTLQDEFSGMRNYSDEVRQTDDMLSAARVAVYPVDARGLLTLPSVSAANSYTTTPAGVSAETSGMGGRGGKSGVRGSHTIGGGGGSSQPAAAAADRKFMAQTIQEHDSMRQIAEDTGGEAFMDTNGLKDAVAKAIGNGSHYYTIGYVPTLQKYDGAFHRIRLNVDGGAVAEYRRGYYADDPSKAAVDPQASLNAMNGAVARGAPPLADILFKVRVLPADDPSAKDVKLMPGLAGEQKDLKSPVKRFLIDYAVDPHPFAFTVAQDGSREAHVEFAVIGYDADGKRLNYTDKGMSFHLTQAMYDRIMQSGVPMHQEIDLPAGSIHLRIVVHDLNSGRVGSTELPLTVAKK</sequence>
<comment type="caution">
    <text evidence="3">The sequence shown here is derived from an EMBL/GenBank/DDBJ whole genome shotgun (WGS) entry which is preliminary data.</text>
</comment>
<feature type="region of interest" description="Disordered" evidence="1">
    <location>
        <begin position="331"/>
        <end position="370"/>
    </location>
</feature>
<evidence type="ECO:0000256" key="2">
    <source>
        <dbReference type="SAM" id="SignalP"/>
    </source>
</evidence>
<dbReference type="Proteomes" id="UP000538666">
    <property type="component" value="Unassembled WGS sequence"/>
</dbReference>
<protein>
    <submittedName>
        <fullName evidence="3">VWFA-related protein</fullName>
    </submittedName>
</protein>
<organism evidence="3 4">
    <name type="scientific">Silvibacterium bohemicum</name>
    <dbReference type="NCBI Taxonomy" id="1577686"/>
    <lineage>
        <taxon>Bacteria</taxon>
        <taxon>Pseudomonadati</taxon>
        <taxon>Acidobacteriota</taxon>
        <taxon>Terriglobia</taxon>
        <taxon>Terriglobales</taxon>
        <taxon>Acidobacteriaceae</taxon>
        <taxon>Silvibacterium</taxon>
    </lineage>
</organism>
<feature type="signal peptide" evidence="2">
    <location>
        <begin position="1"/>
        <end position="20"/>
    </location>
</feature>
<reference evidence="3 4" key="1">
    <citation type="submission" date="2020-08" db="EMBL/GenBank/DDBJ databases">
        <title>Genomic Encyclopedia of Type Strains, Phase IV (KMG-IV): sequencing the most valuable type-strain genomes for metagenomic binning, comparative biology and taxonomic classification.</title>
        <authorList>
            <person name="Goeker M."/>
        </authorList>
    </citation>
    <scope>NUCLEOTIDE SEQUENCE [LARGE SCALE GENOMIC DNA]</scope>
    <source>
        <strain evidence="3 4">DSM 103733</strain>
    </source>
</reference>
<dbReference type="EMBL" id="JACHEK010000001">
    <property type="protein sequence ID" value="MBB6142124.1"/>
    <property type="molecule type" value="Genomic_DNA"/>
</dbReference>
<feature type="chain" id="PRO_5032590937" evidence="2">
    <location>
        <begin position="21"/>
        <end position="624"/>
    </location>
</feature>
<keyword evidence="2" id="KW-0732">Signal</keyword>
<evidence type="ECO:0000256" key="1">
    <source>
        <dbReference type="SAM" id="MobiDB-lite"/>
    </source>
</evidence>
<dbReference type="AlphaFoldDB" id="A0A841JVW9"/>
<dbReference type="NCBIfam" id="TIGR03436">
    <property type="entry name" value="acidobact_VWFA"/>
    <property type="match status" value="1"/>
</dbReference>
<evidence type="ECO:0000313" key="3">
    <source>
        <dbReference type="EMBL" id="MBB6142124.1"/>
    </source>
</evidence>
<dbReference type="InterPro" id="IPR017802">
    <property type="entry name" value="VWFA-rel_acidobac-type"/>
</dbReference>